<proteinExistence type="predicted"/>
<reference evidence="1 2" key="1">
    <citation type="submission" date="2018-06" db="EMBL/GenBank/DDBJ databases">
        <authorList>
            <consortium name="Pathogen Informatics"/>
            <person name="Doyle S."/>
        </authorList>
    </citation>
    <scope>NUCLEOTIDE SEQUENCE [LARGE SCALE GENOMIC DNA]</scope>
    <source>
        <strain evidence="1 2">NCTC11938</strain>
    </source>
</reference>
<dbReference type="EMBL" id="UGTS01000006">
    <property type="protein sequence ID" value="SUC39376.1"/>
    <property type="molecule type" value="Genomic_DNA"/>
</dbReference>
<name>A0A379GEJ8_PROMI</name>
<protein>
    <submittedName>
        <fullName evidence="1">Chondroitin ABC lyase</fullName>
    </submittedName>
</protein>
<accession>A0A379GEJ8</accession>
<evidence type="ECO:0000313" key="2">
    <source>
        <dbReference type="Proteomes" id="UP000254191"/>
    </source>
</evidence>
<organism evidence="1 2">
    <name type="scientific">Proteus mirabilis</name>
    <dbReference type="NCBI Taxonomy" id="584"/>
    <lineage>
        <taxon>Bacteria</taxon>
        <taxon>Pseudomonadati</taxon>
        <taxon>Pseudomonadota</taxon>
        <taxon>Gammaproteobacteria</taxon>
        <taxon>Enterobacterales</taxon>
        <taxon>Morganellaceae</taxon>
        <taxon>Proteus</taxon>
    </lineage>
</organism>
<keyword evidence="1" id="KW-0456">Lyase</keyword>
<sequence length="47" mass="5385">MLLSTQRYSGANTLNNNSMFAMKLHGHSKYQQQSLRANNPISYLIIE</sequence>
<dbReference type="AlphaFoldDB" id="A0A379GEJ8"/>
<gene>
    <name evidence="1" type="ORF">NCTC11938_03666</name>
</gene>
<dbReference type="GO" id="GO:0016829">
    <property type="term" value="F:lyase activity"/>
    <property type="evidence" value="ECO:0007669"/>
    <property type="project" value="UniProtKB-KW"/>
</dbReference>
<dbReference type="Proteomes" id="UP000254191">
    <property type="component" value="Unassembled WGS sequence"/>
</dbReference>
<evidence type="ECO:0000313" key="1">
    <source>
        <dbReference type="EMBL" id="SUC39376.1"/>
    </source>
</evidence>